<dbReference type="InterPro" id="IPR052892">
    <property type="entry name" value="NA-targeting_endonuclease"/>
</dbReference>
<dbReference type="PANTHER" id="PTHR33877:SF2">
    <property type="entry name" value="OS07G0170200 PROTEIN"/>
    <property type="match status" value="1"/>
</dbReference>
<evidence type="ECO:0000313" key="2">
    <source>
        <dbReference type="EMBL" id="KKM78548.1"/>
    </source>
</evidence>
<dbReference type="Gene3D" id="1.10.30.50">
    <property type="match status" value="1"/>
</dbReference>
<dbReference type="CDD" id="cd00085">
    <property type="entry name" value="HNHc"/>
    <property type="match status" value="1"/>
</dbReference>
<name>A0A0F9K9A7_9ZZZZ</name>
<dbReference type="Pfam" id="PF01844">
    <property type="entry name" value="HNH"/>
    <property type="match status" value="1"/>
</dbReference>
<dbReference type="InterPro" id="IPR002711">
    <property type="entry name" value="HNH"/>
</dbReference>
<dbReference type="GO" id="GO:0008270">
    <property type="term" value="F:zinc ion binding"/>
    <property type="evidence" value="ECO:0007669"/>
    <property type="project" value="InterPro"/>
</dbReference>
<dbReference type="GO" id="GO:0004519">
    <property type="term" value="F:endonuclease activity"/>
    <property type="evidence" value="ECO:0007669"/>
    <property type="project" value="InterPro"/>
</dbReference>
<sequence length="113" mass="13211">MTINSPPDYYLSEVRTDNGGDCLTQVEWAYMFYWFNHRCCVCGTRRHLQADHWISRKRGGTSSVTNVVPMCRKCNKRKGASPALGWLVLRCKDITKARWIMARVEKYFSEVEQ</sequence>
<dbReference type="InterPro" id="IPR003615">
    <property type="entry name" value="HNH_nuc"/>
</dbReference>
<dbReference type="PANTHER" id="PTHR33877">
    <property type="entry name" value="SLL1193 PROTEIN"/>
    <property type="match status" value="1"/>
</dbReference>
<comment type="caution">
    <text evidence="2">The sequence shown here is derived from an EMBL/GenBank/DDBJ whole genome shotgun (WGS) entry which is preliminary data.</text>
</comment>
<feature type="domain" description="HNH nuclease" evidence="1">
    <location>
        <begin position="30"/>
        <end position="76"/>
    </location>
</feature>
<proteinExistence type="predicted"/>
<dbReference type="GO" id="GO:0003676">
    <property type="term" value="F:nucleic acid binding"/>
    <property type="evidence" value="ECO:0007669"/>
    <property type="project" value="InterPro"/>
</dbReference>
<evidence type="ECO:0000259" key="1">
    <source>
        <dbReference type="SMART" id="SM00507"/>
    </source>
</evidence>
<dbReference type="AlphaFoldDB" id="A0A0F9K9A7"/>
<organism evidence="2">
    <name type="scientific">marine sediment metagenome</name>
    <dbReference type="NCBI Taxonomy" id="412755"/>
    <lineage>
        <taxon>unclassified sequences</taxon>
        <taxon>metagenomes</taxon>
        <taxon>ecological metagenomes</taxon>
    </lineage>
</organism>
<protein>
    <recommendedName>
        <fullName evidence="1">HNH nuclease domain-containing protein</fullName>
    </recommendedName>
</protein>
<dbReference type="EMBL" id="LAZR01008477">
    <property type="protein sequence ID" value="KKM78548.1"/>
    <property type="molecule type" value="Genomic_DNA"/>
</dbReference>
<accession>A0A0F9K9A7</accession>
<reference evidence="2" key="1">
    <citation type="journal article" date="2015" name="Nature">
        <title>Complex archaea that bridge the gap between prokaryotes and eukaryotes.</title>
        <authorList>
            <person name="Spang A."/>
            <person name="Saw J.H."/>
            <person name="Jorgensen S.L."/>
            <person name="Zaremba-Niedzwiedzka K."/>
            <person name="Martijn J."/>
            <person name="Lind A.E."/>
            <person name="van Eijk R."/>
            <person name="Schleper C."/>
            <person name="Guy L."/>
            <person name="Ettema T.J."/>
        </authorList>
    </citation>
    <scope>NUCLEOTIDE SEQUENCE</scope>
</reference>
<gene>
    <name evidence="2" type="ORF">LCGC14_1358910</name>
</gene>
<dbReference type="SMART" id="SM00507">
    <property type="entry name" value="HNHc"/>
    <property type="match status" value="1"/>
</dbReference>